<accession>A0A3B0TXY1</accession>
<comment type="pathway">
    <text evidence="2">Pyrimidine metabolism; UMP biosynthesis via de novo pathway.</text>
</comment>
<organism evidence="8">
    <name type="scientific">hydrothermal vent metagenome</name>
    <dbReference type="NCBI Taxonomy" id="652676"/>
    <lineage>
        <taxon>unclassified sequences</taxon>
        <taxon>metagenomes</taxon>
        <taxon>ecological metagenomes</taxon>
    </lineage>
</organism>
<dbReference type="Pfam" id="PF01180">
    <property type="entry name" value="DHO_dh"/>
    <property type="match status" value="1"/>
</dbReference>
<dbReference type="UniPathway" id="UPA00070"/>
<name>A0A3B0TXY1_9ZZZZ</name>
<dbReference type="PANTHER" id="PTHR48109:SF1">
    <property type="entry name" value="DIHYDROOROTATE DEHYDROGENASE (FUMARATE)"/>
    <property type="match status" value="1"/>
</dbReference>
<dbReference type="Gene3D" id="3.20.20.70">
    <property type="entry name" value="Aldolase class I"/>
    <property type="match status" value="1"/>
</dbReference>
<gene>
    <name evidence="8" type="ORF">MNBD_ALPHA09-2380</name>
</gene>
<keyword evidence="6 8" id="KW-0560">Oxidoreductase</keyword>
<keyword evidence="3" id="KW-0285">Flavoprotein</keyword>
<dbReference type="PROSITE" id="PS00912">
    <property type="entry name" value="DHODEHASE_2"/>
    <property type="match status" value="1"/>
</dbReference>
<dbReference type="PANTHER" id="PTHR48109">
    <property type="entry name" value="DIHYDROOROTATE DEHYDROGENASE (QUINONE), MITOCHONDRIAL-RELATED"/>
    <property type="match status" value="1"/>
</dbReference>
<dbReference type="InterPro" id="IPR050074">
    <property type="entry name" value="DHO_dehydrogenase"/>
</dbReference>
<keyword evidence="5" id="KW-0665">Pyrimidine biosynthesis</keyword>
<dbReference type="GO" id="GO:0006207">
    <property type="term" value="P:'de novo' pyrimidine nucleobase biosynthetic process"/>
    <property type="evidence" value="ECO:0007669"/>
    <property type="project" value="InterPro"/>
</dbReference>
<dbReference type="InterPro" id="IPR013785">
    <property type="entry name" value="Aldolase_TIM"/>
</dbReference>
<evidence type="ECO:0000313" key="8">
    <source>
        <dbReference type="EMBL" id="VAW11956.1"/>
    </source>
</evidence>
<dbReference type="EMBL" id="UOEM01000037">
    <property type="protein sequence ID" value="VAW11956.1"/>
    <property type="molecule type" value="Genomic_DNA"/>
</dbReference>
<dbReference type="InterPro" id="IPR005720">
    <property type="entry name" value="Dihydroorotate_DH_cat"/>
</dbReference>
<keyword evidence="4" id="KW-0288">FMN</keyword>
<dbReference type="AlphaFoldDB" id="A0A3B0TXY1"/>
<evidence type="ECO:0000256" key="1">
    <source>
        <dbReference type="ARBA" id="ARBA00001917"/>
    </source>
</evidence>
<dbReference type="GO" id="GO:0106430">
    <property type="term" value="F:dihydroorotate dehydrogenase (quinone) activity"/>
    <property type="evidence" value="ECO:0007669"/>
    <property type="project" value="UniProtKB-EC"/>
</dbReference>
<reference evidence="8" key="1">
    <citation type="submission" date="2018-06" db="EMBL/GenBank/DDBJ databases">
        <authorList>
            <person name="Zhirakovskaya E."/>
        </authorList>
    </citation>
    <scope>NUCLEOTIDE SEQUENCE</scope>
</reference>
<evidence type="ECO:0000256" key="5">
    <source>
        <dbReference type="ARBA" id="ARBA00022975"/>
    </source>
</evidence>
<evidence type="ECO:0000256" key="2">
    <source>
        <dbReference type="ARBA" id="ARBA00004725"/>
    </source>
</evidence>
<dbReference type="GO" id="GO:0044205">
    <property type="term" value="P:'de novo' UMP biosynthetic process"/>
    <property type="evidence" value="ECO:0007669"/>
    <property type="project" value="UniProtKB-UniPathway"/>
</dbReference>
<sequence>MRMTYRLDETYDWNYANGPAYDGPFPPVPNTPQKDFFGIPVNSRLGIAAGLLLNSRWIDTYARLGFDILTYKTVRSRHRDCYDLPNWIFIDTEGQIDPTELSQSQVRKADEPETLTTATSSVSFGMPSRAPREWMPDVARAREALGDGQALIVSVVASPEPGADVAEMIDDYGALAAMAGEAGAQIVEANLSCPNVCTAEGDVFLDAELSGKIARAMHDNAGGRPVLLKLGYFADPARLEAVLKAVDGAASGVVMVNGISRNIIEPDGSAAFGPGREKAGLLGRGIHTFSVDNVQKALAVVAKHKLALKVVAVGGVSTPEDATPYFDAGAAAVMMGSAPMFDPTLAIRIKQSHPEW</sequence>
<dbReference type="SUPFAM" id="SSF51395">
    <property type="entry name" value="FMN-linked oxidoreductases"/>
    <property type="match status" value="1"/>
</dbReference>
<evidence type="ECO:0000256" key="3">
    <source>
        <dbReference type="ARBA" id="ARBA00022630"/>
    </source>
</evidence>
<evidence type="ECO:0000259" key="7">
    <source>
        <dbReference type="Pfam" id="PF01180"/>
    </source>
</evidence>
<evidence type="ECO:0000256" key="4">
    <source>
        <dbReference type="ARBA" id="ARBA00022643"/>
    </source>
</evidence>
<protein>
    <submittedName>
        <fullName evidence="8">Dihydroorotate dehydrogenase (Quinone)</fullName>
        <ecNumber evidence="8">1.3.5.2</ecNumber>
    </submittedName>
</protein>
<dbReference type="EC" id="1.3.5.2" evidence="8"/>
<evidence type="ECO:0000256" key="6">
    <source>
        <dbReference type="ARBA" id="ARBA00023002"/>
    </source>
</evidence>
<comment type="cofactor">
    <cofactor evidence="1">
        <name>FMN</name>
        <dbReference type="ChEBI" id="CHEBI:58210"/>
    </cofactor>
</comment>
<dbReference type="GO" id="GO:0005737">
    <property type="term" value="C:cytoplasm"/>
    <property type="evidence" value="ECO:0007669"/>
    <property type="project" value="InterPro"/>
</dbReference>
<dbReference type="InterPro" id="IPR001295">
    <property type="entry name" value="Dihydroorotate_DH_CS"/>
</dbReference>
<proteinExistence type="predicted"/>
<feature type="domain" description="Dihydroorotate dehydrogenase catalytic" evidence="7">
    <location>
        <begin position="163"/>
        <end position="351"/>
    </location>
</feature>